<protein>
    <submittedName>
        <fullName evidence="1">Uncharacterized protein</fullName>
    </submittedName>
</protein>
<dbReference type="Proteomes" id="UP000321533">
    <property type="component" value="Chromosome"/>
</dbReference>
<dbReference type="KEGG" id="pgin:FRZ67_09695"/>
<dbReference type="EMBL" id="CP042435">
    <property type="protein sequence ID" value="QEC67551.1"/>
    <property type="molecule type" value="Genomic_DNA"/>
</dbReference>
<dbReference type="AlphaFoldDB" id="A0A5B8V9L9"/>
<name>A0A5B8V9L9_9BACT</name>
<organism evidence="1 2">
    <name type="scientific">Panacibacter ginsenosidivorans</name>
    <dbReference type="NCBI Taxonomy" id="1813871"/>
    <lineage>
        <taxon>Bacteria</taxon>
        <taxon>Pseudomonadati</taxon>
        <taxon>Bacteroidota</taxon>
        <taxon>Chitinophagia</taxon>
        <taxon>Chitinophagales</taxon>
        <taxon>Chitinophagaceae</taxon>
        <taxon>Panacibacter</taxon>
    </lineage>
</organism>
<gene>
    <name evidence="1" type="ORF">FRZ67_09695</name>
</gene>
<keyword evidence="2" id="KW-1185">Reference proteome</keyword>
<evidence type="ECO:0000313" key="1">
    <source>
        <dbReference type="EMBL" id="QEC67551.1"/>
    </source>
</evidence>
<reference evidence="1 2" key="1">
    <citation type="journal article" date="2016" name="Int. J. Syst. Evol. Microbiol.">
        <title>Panacibacter ginsenosidivorans gen. nov., sp. nov., with ginsenoside converting activity isolated from soil of a ginseng field.</title>
        <authorList>
            <person name="Siddiqi M.Z."/>
            <person name="Muhammad Shafi S."/>
            <person name="Choi K.D."/>
            <person name="Im W.T."/>
        </authorList>
    </citation>
    <scope>NUCLEOTIDE SEQUENCE [LARGE SCALE GENOMIC DNA]</scope>
    <source>
        <strain evidence="1 2">Gsoil1550</strain>
    </source>
</reference>
<accession>A0A5B8V9L9</accession>
<evidence type="ECO:0000313" key="2">
    <source>
        <dbReference type="Proteomes" id="UP000321533"/>
    </source>
</evidence>
<proteinExistence type="predicted"/>
<dbReference type="RefSeq" id="WP_147189358.1">
    <property type="nucleotide sequence ID" value="NZ_CP042435.1"/>
</dbReference>
<sequence>MNQAIDHEWGIVASHSFAFKTLFNSASNKIIKFNYAISLAKNKSYEGNIAAKEAIRDVSTEKAMAEML</sequence>